<dbReference type="PROSITE" id="PS50006">
    <property type="entry name" value="FHA_DOMAIN"/>
    <property type="match status" value="1"/>
</dbReference>
<dbReference type="SUPFAM" id="SSF53300">
    <property type="entry name" value="vWA-like"/>
    <property type="match status" value="1"/>
</dbReference>
<dbReference type="EMBL" id="DVHU01000105">
    <property type="protein sequence ID" value="HIR94070.1"/>
    <property type="molecule type" value="Genomic_DNA"/>
</dbReference>
<protein>
    <submittedName>
        <fullName evidence="5">VWA domain-containing protein</fullName>
    </submittedName>
</protein>
<evidence type="ECO:0000256" key="2">
    <source>
        <dbReference type="SAM" id="Phobius"/>
    </source>
</evidence>
<organism evidence="5 6">
    <name type="scientific">Candidatus Egerieimonas intestinavium</name>
    <dbReference type="NCBI Taxonomy" id="2840777"/>
    <lineage>
        <taxon>Bacteria</taxon>
        <taxon>Bacillati</taxon>
        <taxon>Bacillota</taxon>
        <taxon>Clostridia</taxon>
        <taxon>Lachnospirales</taxon>
        <taxon>Lachnospiraceae</taxon>
        <taxon>Lachnospiraceae incertae sedis</taxon>
        <taxon>Candidatus Egerieimonas</taxon>
    </lineage>
</organism>
<dbReference type="InterPro" id="IPR000253">
    <property type="entry name" value="FHA_dom"/>
</dbReference>
<dbReference type="Pfam" id="PF00498">
    <property type="entry name" value="FHA"/>
    <property type="match status" value="1"/>
</dbReference>
<keyword evidence="2" id="KW-0812">Transmembrane</keyword>
<dbReference type="CDD" id="cd00198">
    <property type="entry name" value="vWFA"/>
    <property type="match status" value="1"/>
</dbReference>
<feature type="domain" description="VWFA" evidence="4">
    <location>
        <begin position="102"/>
        <end position="286"/>
    </location>
</feature>
<feature type="region of interest" description="Disordered" evidence="1">
    <location>
        <begin position="329"/>
        <end position="389"/>
    </location>
</feature>
<dbReference type="Gene3D" id="3.40.50.410">
    <property type="entry name" value="von Willebrand factor, type A domain"/>
    <property type="match status" value="1"/>
</dbReference>
<dbReference type="AlphaFoldDB" id="A0A9D1EL56"/>
<evidence type="ECO:0000313" key="5">
    <source>
        <dbReference type="EMBL" id="HIR94070.1"/>
    </source>
</evidence>
<feature type="compositionally biased region" description="Acidic residues" evidence="1">
    <location>
        <begin position="334"/>
        <end position="343"/>
    </location>
</feature>
<reference evidence="5" key="1">
    <citation type="submission" date="2020-10" db="EMBL/GenBank/DDBJ databases">
        <authorList>
            <person name="Gilroy R."/>
        </authorList>
    </citation>
    <scope>NUCLEOTIDE SEQUENCE</scope>
    <source>
        <strain evidence="5">ChiSxjej1B13-7041</strain>
    </source>
</reference>
<feature type="compositionally biased region" description="Basic and acidic residues" evidence="1">
    <location>
        <begin position="416"/>
        <end position="436"/>
    </location>
</feature>
<dbReference type="InterPro" id="IPR002035">
    <property type="entry name" value="VWF_A"/>
</dbReference>
<feature type="transmembrane region" description="Helical" evidence="2">
    <location>
        <begin position="388"/>
        <end position="408"/>
    </location>
</feature>
<dbReference type="Pfam" id="PF00092">
    <property type="entry name" value="VWA"/>
    <property type="match status" value="1"/>
</dbReference>
<dbReference type="Gene3D" id="2.60.200.20">
    <property type="match status" value="1"/>
</dbReference>
<feature type="region of interest" description="Disordered" evidence="1">
    <location>
        <begin position="407"/>
        <end position="507"/>
    </location>
</feature>
<feature type="domain" description="FHA" evidence="3">
    <location>
        <begin position="533"/>
        <end position="584"/>
    </location>
</feature>
<accession>A0A9D1EL56</accession>
<name>A0A9D1EL56_9FIRM</name>
<evidence type="ECO:0000256" key="1">
    <source>
        <dbReference type="SAM" id="MobiDB-lite"/>
    </source>
</evidence>
<evidence type="ECO:0000313" key="6">
    <source>
        <dbReference type="Proteomes" id="UP000886841"/>
    </source>
</evidence>
<dbReference type="InterPro" id="IPR008984">
    <property type="entry name" value="SMAD_FHA_dom_sf"/>
</dbReference>
<dbReference type="SMART" id="SM00327">
    <property type="entry name" value="VWA"/>
    <property type="match status" value="1"/>
</dbReference>
<reference evidence="5" key="2">
    <citation type="journal article" date="2021" name="PeerJ">
        <title>Extensive microbial diversity within the chicken gut microbiome revealed by metagenomics and culture.</title>
        <authorList>
            <person name="Gilroy R."/>
            <person name="Ravi A."/>
            <person name="Getino M."/>
            <person name="Pursley I."/>
            <person name="Horton D.L."/>
            <person name="Alikhan N.F."/>
            <person name="Baker D."/>
            <person name="Gharbi K."/>
            <person name="Hall N."/>
            <person name="Watson M."/>
            <person name="Adriaenssens E.M."/>
            <person name="Foster-Nyarko E."/>
            <person name="Jarju S."/>
            <person name="Secka A."/>
            <person name="Antonio M."/>
            <person name="Oren A."/>
            <person name="Chaudhuri R.R."/>
            <person name="La Ragione R."/>
            <person name="Hildebrand F."/>
            <person name="Pallen M.J."/>
        </authorList>
    </citation>
    <scope>NUCLEOTIDE SEQUENCE</scope>
    <source>
        <strain evidence="5">ChiSxjej1B13-7041</strain>
    </source>
</reference>
<dbReference type="SMART" id="SM00240">
    <property type="entry name" value="FHA"/>
    <property type="match status" value="1"/>
</dbReference>
<feature type="compositionally biased region" description="Acidic residues" evidence="1">
    <location>
        <begin position="351"/>
        <end position="365"/>
    </location>
</feature>
<evidence type="ECO:0000259" key="3">
    <source>
        <dbReference type="PROSITE" id="PS50006"/>
    </source>
</evidence>
<keyword evidence="2" id="KW-1133">Transmembrane helix</keyword>
<dbReference type="CDD" id="cd00060">
    <property type="entry name" value="FHA"/>
    <property type="match status" value="1"/>
</dbReference>
<dbReference type="SUPFAM" id="SSF49879">
    <property type="entry name" value="SMAD/FHA domain"/>
    <property type="match status" value="1"/>
</dbReference>
<dbReference type="InterPro" id="IPR036465">
    <property type="entry name" value="vWFA_dom_sf"/>
</dbReference>
<gene>
    <name evidence="5" type="ORF">IAB98_11695</name>
</gene>
<sequence>MMKGREPRRRRSAGRLLCSALLAAALLCTLLPAAVFGAVGDPLKLYVESSRVAEDGLKIYVNTSISRSEAELSADNFQVVLGNTQLPCTGVQYFSDTGEPVTYVFLVDVSGSISSEKLEQMKSYLKLVTAGMGQGDRACLITLGNELAVGEFTNGQEAINAQIDGIQRLRDDTNLYYGIVKALEILAADSQTQGKKALLVISDGEDDQASGITREEVNSALERYTYPVYTVAMLGSNSSESQQEFAKILGSFARLSAGGIHTAIGVDNISPEDSAARMTASLRDSLVLTADASGYTPGEGQAYLQVEGTVEGYGTASDSAAFQEKDLGLSPGETETEDQEPEEPSGAQEAADGENSDEDGEDTEEEPKKEDQEPKESPEEEQEGISPWVWAAAGGGVLVMIVLAAAAARGKKKRRQAEEARRQEERRREEARRQEEEATVLGEPSPAEDYPSTGSLKEQPEAQEAAEALDSPQEQGEEGQAEASGQEGEGSADQEADRQETAFGPEEAEAVVYLTKIGMSEEKSYRIALRGETTLGREPERAAYAFPEDLHMSAVHCSLSYFDNRIIICDKGSRNGTKVNGVPITAPYPLSCDDIIQIGNSEFRIHW</sequence>
<comment type="caution">
    <text evidence="5">The sequence shown here is derived from an EMBL/GenBank/DDBJ whole genome shotgun (WGS) entry which is preliminary data.</text>
</comment>
<proteinExistence type="predicted"/>
<feature type="compositionally biased region" description="Basic and acidic residues" evidence="1">
    <location>
        <begin position="366"/>
        <end position="377"/>
    </location>
</feature>
<keyword evidence="2" id="KW-0472">Membrane</keyword>
<dbReference type="Proteomes" id="UP000886841">
    <property type="component" value="Unassembled WGS sequence"/>
</dbReference>
<evidence type="ECO:0000259" key="4">
    <source>
        <dbReference type="PROSITE" id="PS50234"/>
    </source>
</evidence>
<dbReference type="PROSITE" id="PS50234">
    <property type="entry name" value="VWFA"/>
    <property type="match status" value="1"/>
</dbReference>
<feature type="compositionally biased region" description="Low complexity" evidence="1">
    <location>
        <begin position="481"/>
        <end position="491"/>
    </location>
</feature>